<feature type="region of interest" description="Disordered" evidence="9">
    <location>
        <begin position="449"/>
        <end position="530"/>
    </location>
</feature>
<dbReference type="GO" id="GO:0005506">
    <property type="term" value="F:iron ion binding"/>
    <property type="evidence" value="ECO:0007669"/>
    <property type="project" value="InterPro"/>
</dbReference>
<dbReference type="Proteomes" id="UP000799444">
    <property type="component" value="Unassembled WGS sequence"/>
</dbReference>
<evidence type="ECO:0000259" key="11">
    <source>
        <dbReference type="Pfam" id="PF06985"/>
    </source>
</evidence>
<feature type="compositionally biased region" description="Acidic residues" evidence="9">
    <location>
        <begin position="494"/>
        <end position="509"/>
    </location>
</feature>
<name>A0A9P4QM55_9PLEO</name>
<evidence type="ECO:0000256" key="7">
    <source>
        <dbReference type="PIRSR" id="PIRSR602403-1"/>
    </source>
</evidence>
<keyword evidence="10" id="KW-0812">Transmembrane</keyword>
<gene>
    <name evidence="12" type="ORF">EJ04DRAFT_569130</name>
</gene>
<dbReference type="InterPro" id="IPR036396">
    <property type="entry name" value="Cyt_P450_sf"/>
</dbReference>
<evidence type="ECO:0000256" key="5">
    <source>
        <dbReference type="ARBA" id="ARBA00023002"/>
    </source>
</evidence>
<dbReference type="PROSITE" id="PS00086">
    <property type="entry name" value="CYTOCHROME_P450"/>
    <property type="match status" value="1"/>
</dbReference>
<keyword evidence="10" id="KW-0472">Membrane</keyword>
<feature type="compositionally biased region" description="Polar residues" evidence="9">
    <location>
        <begin position="518"/>
        <end position="529"/>
    </location>
</feature>
<dbReference type="PANTHER" id="PTHR46206">
    <property type="entry name" value="CYTOCHROME P450"/>
    <property type="match status" value="1"/>
</dbReference>
<keyword evidence="5 8" id="KW-0560">Oxidoreductase</keyword>
<dbReference type="InterPro" id="IPR001128">
    <property type="entry name" value="Cyt_P450"/>
</dbReference>
<organism evidence="12 13">
    <name type="scientific">Polyplosphaeria fusca</name>
    <dbReference type="NCBI Taxonomy" id="682080"/>
    <lineage>
        <taxon>Eukaryota</taxon>
        <taxon>Fungi</taxon>
        <taxon>Dikarya</taxon>
        <taxon>Ascomycota</taxon>
        <taxon>Pezizomycotina</taxon>
        <taxon>Dothideomycetes</taxon>
        <taxon>Pleosporomycetidae</taxon>
        <taxon>Pleosporales</taxon>
        <taxon>Tetraplosphaeriaceae</taxon>
        <taxon>Polyplosphaeria</taxon>
    </lineage>
</organism>
<feature type="compositionally biased region" description="Polar residues" evidence="9">
    <location>
        <begin position="405"/>
        <end position="415"/>
    </location>
</feature>
<dbReference type="SUPFAM" id="SSF48264">
    <property type="entry name" value="Cytochrome P450"/>
    <property type="match status" value="1"/>
</dbReference>
<accession>A0A9P4QM55</accession>
<comment type="similarity">
    <text evidence="3 8">Belongs to the cytochrome P450 family.</text>
</comment>
<evidence type="ECO:0000313" key="12">
    <source>
        <dbReference type="EMBL" id="KAF2728900.1"/>
    </source>
</evidence>
<dbReference type="Pfam" id="PF00067">
    <property type="entry name" value="p450"/>
    <property type="match status" value="1"/>
</dbReference>
<comment type="pathway">
    <text evidence="2">Mycotoxin biosynthesis.</text>
</comment>
<feature type="region of interest" description="Disordered" evidence="9">
    <location>
        <begin position="395"/>
        <end position="415"/>
    </location>
</feature>
<evidence type="ECO:0000256" key="1">
    <source>
        <dbReference type="ARBA" id="ARBA00001971"/>
    </source>
</evidence>
<protein>
    <submittedName>
        <fullName evidence="12">Cytochrome P450</fullName>
    </submittedName>
</protein>
<dbReference type="InterPro" id="IPR017972">
    <property type="entry name" value="Cyt_P450_CS"/>
</dbReference>
<evidence type="ECO:0000313" key="13">
    <source>
        <dbReference type="Proteomes" id="UP000799444"/>
    </source>
</evidence>
<keyword evidence="6 7" id="KW-0408">Iron</keyword>
<keyword evidence="7 8" id="KW-0349">Heme</keyword>
<feature type="domain" description="Heterokaryon incompatibility" evidence="11">
    <location>
        <begin position="558"/>
        <end position="642"/>
    </location>
</feature>
<feature type="transmembrane region" description="Helical" evidence="10">
    <location>
        <begin position="9"/>
        <end position="30"/>
    </location>
</feature>
<dbReference type="Pfam" id="PF06985">
    <property type="entry name" value="HET"/>
    <property type="match status" value="1"/>
</dbReference>
<dbReference type="GO" id="GO:0004497">
    <property type="term" value="F:monooxygenase activity"/>
    <property type="evidence" value="ECO:0007669"/>
    <property type="project" value="UniProtKB-KW"/>
</dbReference>
<dbReference type="OrthoDB" id="1844152at2759"/>
<keyword evidence="10" id="KW-1133">Transmembrane helix</keyword>
<keyword evidence="8" id="KW-0503">Monooxygenase</keyword>
<proteinExistence type="inferred from homology"/>
<dbReference type="InterPro" id="IPR002403">
    <property type="entry name" value="Cyt_P450_E_grp-IV"/>
</dbReference>
<sequence length="689" mass="77803">MATFDLDPAILGCIPYIFLCFMGALVYLAYRRSTSVYDNYEQLGNPWWLPNMLGKGPHTLFSEGYKSIIVPFDEAFVAKWWSKKYLILPTRYLPDLARVKSENASFLKNFSDASNSLTPLVQKEIHKALETEIGQPKEWKTFKAVDLFIIISHRVVNRILAGEELARNEEYIQRSHQFTESVFVTGLMAAELPLGPFRKLFGWLVAQYHRFVLYKTLQMVEPVVKKRMAEAKNAKDLPRYDDSIEWSIRLNADGLRDSRIVSLDMLHILQAGSGAPGAMMSEMMYQLLVEPHYIEQLKDEIREASLRTEDTRSMLDSLSLMDSFIMETNRMYPIGGVTAARTVMHEPWVLHDGTTLPVGTRIGFPCKAIQLDARNFSDPLKFDGHRFVQPAGIEKEVDGKRKSHSAATATPTNLSWGFGKHTCPGRFYAVRLAKMVFVELLQKYEFQWDGKPRDQHPPSFESVDYRASPTPATPRSRRTPKSRAARGRTHPADIEIDTDVLIPETDDDDQPAKGAQSHGGTQESRQRSPSAVGAVELMELRGASSMGAELRPCASLLIQDDPESVAAGIAVMDTIYQQSYFTIVATSRVDANAGLPGVDGTTLKIKQIVAEVALGVRLLVVSWLENLLDMTEYAQRAWTFQEYALAHRKIIFTDGIVYFDCMHSTWTEELTFDLRLFGSQKDAPTDNRF</sequence>
<dbReference type="GO" id="GO:0016705">
    <property type="term" value="F:oxidoreductase activity, acting on paired donors, with incorporation or reduction of molecular oxygen"/>
    <property type="evidence" value="ECO:0007669"/>
    <property type="project" value="InterPro"/>
</dbReference>
<comment type="caution">
    <text evidence="12">The sequence shown here is derived from an EMBL/GenBank/DDBJ whole genome shotgun (WGS) entry which is preliminary data.</text>
</comment>
<dbReference type="AlphaFoldDB" id="A0A9P4QM55"/>
<keyword evidence="4 7" id="KW-0479">Metal-binding</keyword>
<evidence type="ECO:0000256" key="10">
    <source>
        <dbReference type="SAM" id="Phobius"/>
    </source>
</evidence>
<dbReference type="Gene3D" id="1.10.630.10">
    <property type="entry name" value="Cytochrome P450"/>
    <property type="match status" value="1"/>
</dbReference>
<dbReference type="GO" id="GO:0020037">
    <property type="term" value="F:heme binding"/>
    <property type="evidence" value="ECO:0007669"/>
    <property type="project" value="InterPro"/>
</dbReference>
<reference evidence="12" key="1">
    <citation type="journal article" date="2020" name="Stud. Mycol.">
        <title>101 Dothideomycetes genomes: a test case for predicting lifestyles and emergence of pathogens.</title>
        <authorList>
            <person name="Haridas S."/>
            <person name="Albert R."/>
            <person name="Binder M."/>
            <person name="Bloem J."/>
            <person name="Labutti K."/>
            <person name="Salamov A."/>
            <person name="Andreopoulos B."/>
            <person name="Baker S."/>
            <person name="Barry K."/>
            <person name="Bills G."/>
            <person name="Bluhm B."/>
            <person name="Cannon C."/>
            <person name="Castanera R."/>
            <person name="Culley D."/>
            <person name="Daum C."/>
            <person name="Ezra D."/>
            <person name="Gonzalez J."/>
            <person name="Henrissat B."/>
            <person name="Kuo A."/>
            <person name="Liang C."/>
            <person name="Lipzen A."/>
            <person name="Lutzoni F."/>
            <person name="Magnuson J."/>
            <person name="Mondo S."/>
            <person name="Nolan M."/>
            <person name="Ohm R."/>
            <person name="Pangilinan J."/>
            <person name="Park H.-J."/>
            <person name="Ramirez L."/>
            <person name="Alfaro M."/>
            <person name="Sun H."/>
            <person name="Tritt A."/>
            <person name="Yoshinaga Y."/>
            <person name="Zwiers L.-H."/>
            <person name="Turgeon B."/>
            <person name="Goodwin S."/>
            <person name="Spatafora J."/>
            <person name="Crous P."/>
            <person name="Grigoriev I."/>
        </authorList>
    </citation>
    <scope>NUCLEOTIDE SEQUENCE</scope>
    <source>
        <strain evidence="12">CBS 125425</strain>
    </source>
</reference>
<dbReference type="PRINTS" id="PR00465">
    <property type="entry name" value="EP450IV"/>
</dbReference>
<dbReference type="InterPro" id="IPR010730">
    <property type="entry name" value="HET"/>
</dbReference>
<evidence type="ECO:0000256" key="6">
    <source>
        <dbReference type="ARBA" id="ARBA00023004"/>
    </source>
</evidence>
<feature type="compositionally biased region" description="Basic residues" evidence="9">
    <location>
        <begin position="475"/>
        <end position="489"/>
    </location>
</feature>
<evidence type="ECO:0000256" key="3">
    <source>
        <dbReference type="ARBA" id="ARBA00010617"/>
    </source>
</evidence>
<evidence type="ECO:0000256" key="2">
    <source>
        <dbReference type="ARBA" id="ARBA00004685"/>
    </source>
</evidence>
<comment type="cofactor">
    <cofactor evidence="1 7">
        <name>heme</name>
        <dbReference type="ChEBI" id="CHEBI:30413"/>
    </cofactor>
</comment>
<feature type="binding site" description="axial binding residue" evidence="7">
    <location>
        <position position="423"/>
    </location>
    <ligand>
        <name>heme</name>
        <dbReference type="ChEBI" id="CHEBI:30413"/>
    </ligand>
    <ligandPart>
        <name>Fe</name>
        <dbReference type="ChEBI" id="CHEBI:18248"/>
    </ligandPart>
</feature>
<evidence type="ECO:0000256" key="4">
    <source>
        <dbReference type="ARBA" id="ARBA00022723"/>
    </source>
</evidence>
<evidence type="ECO:0000256" key="8">
    <source>
        <dbReference type="RuleBase" id="RU000461"/>
    </source>
</evidence>
<evidence type="ECO:0000256" key="9">
    <source>
        <dbReference type="SAM" id="MobiDB-lite"/>
    </source>
</evidence>
<keyword evidence="13" id="KW-1185">Reference proteome</keyword>
<dbReference type="EMBL" id="ML996263">
    <property type="protein sequence ID" value="KAF2728900.1"/>
    <property type="molecule type" value="Genomic_DNA"/>
</dbReference>
<dbReference type="CDD" id="cd11041">
    <property type="entry name" value="CYP503A1-like"/>
    <property type="match status" value="1"/>
</dbReference>